<dbReference type="NCBIfam" id="NF040941">
    <property type="entry name" value="GGGWT_bact"/>
    <property type="match status" value="1"/>
</dbReference>
<dbReference type="InterPro" id="IPR002181">
    <property type="entry name" value="Fibrinogen_a/b/g_C_dom"/>
</dbReference>
<dbReference type="Gene3D" id="3.90.215.10">
    <property type="entry name" value="Gamma Fibrinogen, chain A, domain 1"/>
    <property type="match status" value="1"/>
</dbReference>
<organism evidence="4 5">
    <name type="scientific">Holothuria leucospilota</name>
    <name type="common">Black long sea cucumber</name>
    <name type="synonym">Mertensiothuria leucospilota</name>
    <dbReference type="NCBI Taxonomy" id="206669"/>
    <lineage>
        <taxon>Eukaryota</taxon>
        <taxon>Metazoa</taxon>
        <taxon>Echinodermata</taxon>
        <taxon>Eleutherozoa</taxon>
        <taxon>Echinozoa</taxon>
        <taxon>Holothuroidea</taxon>
        <taxon>Aspidochirotacea</taxon>
        <taxon>Aspidochirotida</taxon>
        <taxon>Holothuriidae</taxon>
        <taxon>Holothuria</taxon>
    </lineage>
</organism>
<dbReference type="Pfam" id="PF12714">
    <property type="entry name" value="TILa"/>
    <property type="match status" value="1"/>
</dbReference>
<dbReference type="InterPro" id="IPR014716">
    <property type="entry name" value="Fibrinogen_a/b/g_C_1"/>
</dbReference>
<evidence type="ECO:0000256" key="1">
    <source>
        <dbReference type="PROSITE-ProRule" id="PRU00076"/>
    </source>
</evidence>
<proteinExistence type="predicted"/>
<feature type="domain" description="Fibrinogen C-terminal" evidence="3">
    <location>
        <begin position="118"/>
        <end position="172"/>
    </location>
</feature>
<dbReference type="Gene3D" id="2.10.25.10">
    <property type="entry name" value="Laminin"/>
    <property type="match status" value="1"/>
</dbReference>
<comment type="caution">
    <text evidence="4">The sequence shown here is derived from an EMBL/GenBank/DDBJ whole genome shotgun (WGS) entry which is preliminary data.</text>
</comment>
<dbReference type="InterPro" id="IPR000742">
    <property type="entry name" value="EGF"/>
</dbReference>
<dbReference type="Pfam" id="PF00147">
    <property type="entry name" value="Fibrinogen_C"/>
    <property type="match status" value="1"/>
</dbReference>
<evidence type="ECO:0000259" key="3">
    <source>
        <dbReference type="PROSITE" id="PS51406"/>
    </source>
</evidence>
<keyword evidence="1" id="KW-0245">EGF-like domain</keyword>
<dbReference type="SUPFAM" id="SSF56496">
    <property type="entry name" value="Fibrinogen C-terminal domain-like"/>
    <property type="match status" value="1"/>
</dbReference>
<accession>A0A9Q1BWP0</accession>
<dbReference type="AlphaFoldDB" id="A0A9Q1BWP0"/>
<evidence type="ECO:0000259" key="2">
    <source>
        <dbReference type="PROSITE" id="PS50026"/>
    </source>
</evidence>
<dbReference type="Proteomes" id="UP001152320">
    <property type="component" value="Chromosome 11"/>
</dbReference>
<keyword evidence="5" id="KW-1185">Reference proteome</keyword>
<reference evidence="4" key="1">
    <citation type="submission" date="2021-10" db="EMBL/GenBank/DDBJ databases">
        <title>Tropical sea cucumber genome reveals ecological adaptation and Cuvierian tubules defense mechanism.</title>
        <authorList>
            <person name="Chen T."/>
        </authorList>
    </citation>
    <scope>NUCLEOTIDE SEQUENCE</scope>
    <source>
        <strain evidence="4">Nanhai2018</strain>
        <tissue evidence="4">Muscle</tissue>
    </source>
</reference>
<dbReference type="PROSITE" id="PS51406">
    <property type="entry name" value="FIBRINOGEN_C_2"/>
    <property type="match status" value="1"/>
</dbReference>
<protein>
    <submittedName>
        <fullName evidence="4">Fibrinogen C domain-containing protein 1</fullName>
    </submittedName>
</protein>
<dbReference type="PROSITE" id="PS50026">
    <property type="entry name" value="EGF_3"/>
    <property type="match status" value="1"/>
</dbReference>
<dbReference type="InterPro" id="IPR025615">
    <property type="entry name" value="TILa_dom"/>
</dbReference>
<dbReference type="EMBL" id="JAIZAY010000011">
    <property type="protein sequence ID" value="KAJ8034043.1"/>
    <property type="molecule type" value="Genomic_DNA"/>
</dbReference>
<comment type="caution">
    <text evidence="1">Lacks conserved residue(s) required for the propagation of feature annotation.</text>
</comment>
<evidence type="ECO:0000313" key="5">
    <source>
        <dbReference type="Proteomes" id="UP001152320"/>
    </source>
</evidence>
<feature type="domain" description="EGF-like" evidence="2">
    <location>
        <begin position="82"/>
        <end position="121"/>
    </location>
</feature>
<dbReference type="OrthoDB" id="5971203at2759"/>
<evidence type="ECO:0000313" key="4">
    <source>
        <dbReference type="EMBL" id="KAJ8034043.1"/>
    </source>
</evidence>
<sequence>MVFGNCTRQKSCDDPSGVDSCNNNCNGEPEACVCATGYLKKDGRCVLPSECGCFVTQANAILSLGETYISAGCSEKCTCDNDTLRCNLNFRCDANAACTEQDGVRGCDCQDGYEGDGETCTALYTDCYDVYRIGQRQNGVYTIMPTGWTGSPFNVYCDMTTAGGGWTVSNHK</sequence>
<name>A0A9Q1BWP0_HOLLE</name>
<dbReference type="PROSITE" id="PS01186">
    <property type="entry name" value="EGF_2"/>
    <property type="match status" value="1"/>
</dbReference>
<gene>
    <name evidence="4" type="ORF">HOLleu_24460</name>
</gene>
<dbReference type="InterPro" id="IPR036056">
    <property type="entry name" value="Fibrinogen-like_C"/>
</dbReference>